<proteinExistence type="predicted"/>
<reference evidence="1" key="1">
    <citation type="submission" date="2020-03" db="EMBL/GenBank/DDBJ databases">
        <title>Hybrid Assembly of Korean Phytophthora infestans isolates.</title>
        <authorList>
            <person name="Prokchorchik M."/>
            <person name="Lee Y."/>
            <person name="Seo J."/>
            <person name="Cho J.-H."/>
            <person name="Park Y.-E."/>
            <person name="Jang D.-C."/>
            <person name="Im J.-S."/>
            <person name="Choi J.-G."/>
            <person name="Park H.-J."/>
            <person name="Lee G.-B."/>
            <person name="Lee Y.-G."/>
            <person name="Hong S.-Y."/>
            <person name="Cho K."/>
            <person name="Sohn K.H."/>
        </authorList>
    </citation>
    <scope>NUCLEOTIDE SEQUENCE</scope>
    <source>
        <strain evidence="1">KR_2_A2</strain>
    </source>
</reference>
<dbReference type="AlphaFoldDB" id="A0A8S9TQH6"/>
<dbReference type="Proteomes" id="UP000704712">
    <property type="component" value="Unassembled WGS sequence"/>
</dbReference>
<evidence type="ECO:0000313" key="1">
    <source>
        <dbReference type="EMBL" id="KAF4131136.1"/>
    </source>
</evidence>
<dbReference type="EMBL" id="JAACNO010002746">
    <property type="protein sequence ID" value="KAF4131136.1"/>
    <property type="molecule type" value="Genomic_DNA"/>
</dbReference>
<accession>A0A8S9TQH6</accession>
<organism evidence="1 2">
    <name type="scientific">Phytophthora infestans</name>
    <name type="common">Potato late blight agent</name>
    <name type="synonym">Botrytis infestans</name>
    <dbReference type="NCBI Taxonomy" id="4787"/>
    <lineage>
        <taxon>Eukaryota</taxon>
        <taxon>Sar</taxon>
        <taxon>Stramenopiles</taxon>
        <taxon>Oomycota</taxon>
        <taxon>Peronosporomycetes</taxon>
        <taxon>Peronosporales</taxon>
        <taxon>Peronosporaceae</taxon>
        <taxon>Phytophthora</taxon>
    </lineage>
</organism>
<gene>
    <name evidence="1" type="ORF">GN958_ATG19681</name>
</gene>
<comment type="caution">
    <text evidence="1">The sequence shown here is derived from an EMBL/GenBank/DDBJ whole genome shotgun (WGS) entry which is preliminary data.</text>
</comment>
<protein>
    <submittedName>
        <fullName evidence="1">Uncharacterized protein</fullName>
    </submittedName>
</protein>
<name>A0A8S9TQH6_PHYIN</name>
<sequence>MALDLLVEATKAPVDFRSEQLGLVFHSFLIMRVSIIEIVTDVATKTILCVSSSVGVFDDLLNVSSCLTCES</sequence>
<evidence type="ECO:0000313" key="2">
    <source>
        <dbReference type="Proteomes" id="UP000704712"/>
    </source>
</evidence>